<dbReference type="EMBL" id="VCAZ01000028">
    <property type="protein sequence ID" value="TSL22029.1"/>
    <property type="molecule type" value="Genomic_DNA"/>
</dbReference>
<accession>A0A556TXZ1</accession>
<comment type="caution">
    <text evidence="2">The sequence shown here is derived from an EMBL/GenBank/DDBJ whole genome shotgun (WGS) entry which is preliminary data.</text>
</comment>
<dbReference type="AlphaFoldDB" id="A0A556TXZ1"/>
<proteinExistence type="predicted"/>
<evidence type="ECO:0000313" key="3">
    <source>
        <dbReference type="Proteomes" id="UP000319801"/>
    </source>
</evidence>
<evidence type="ECO:0000313" key="2">
    <source>
        <dbReference type="EMBL" id="TSL22029.1"/>
    </source>
</evidence>
<reference evidence="2 3" key="1">
    <citation type="journal article" date="2019" name="Genome Biol. Evol.">
        <title>Whole-Genome Sequencing of the Giant Devil Catfish, Bagarius yarrelli.</title>
        <authorList>
            <person name="Jiang W."/>
            <person name="Lv Y."/>
            <person name="Cheng L."/>
            <person name="Yang K."/>
            <person name="Chao B."/>
            <person name="Wang X."/>
            <person name="Li Y."/>
            <person name="Pan X."/>
            <person name="You X."/>
            <person name="Zhang Y."/>
            <person name="Yang J."/>
            <person name="Li J."/>
            <person name="Zhang X."/>
            <person name="Liu S."/>
            <person name="Sun C."/>
            <person name="Yang J."/>
            <person name="Shi Q."/>
        </authorList>
    </citation>
    <scope>NUCLEOTIDE SEQUENCE [LARGE SCALE GENOMIC DNA]</scope>
    <source>
        <strain evidence="2">JWS20170419001</strain>
        <tissue evidence="2">Muscle</tissue>
    </source>
</reference>
<feature type="region of interest" description="Disordered" evidence="1">
    <location>
        <begin position="1"/>
        <end position="20"/>
    </location>
</feature>
<protein>
    <submittedName>
        <fullName evidence="2">Uncharacterized protein</fullName>
    </submittedName>
</protein>
<gene>
    <name evidence="2" type="ORF">Baya_6325</name>
</gene>
<feature type="compositionally biased region" description="Polar residues" evidence="1">
    <location>
        <begin position="1"/>
        <end position="12"/>
    </location>
</feature>
<name>A0A556TXZ1_BAGYA</name>
<organism evidence="2 3">
    <name type="scientific">Bagarius yarrelli</name>
    <name type="common">Goonch</name>
    <name type="synonym">Bagrus yarrelli</name>
    <dbReference type="NCBI Taxonomy" id="175774"/>
    <lineage>
        <taxon>Eukaryota</taxon>
        <taxon>Metazoa</taxon>
        <taxon>Chordata</taxon>
        <taxon>Craniata</taxon>
        <taxon>Vertebrata</taxon>
        <taxon>Euteleostomi</taxon>
        <taxon>Actinopterygii</taxon>
        <taxon>Neopterygii</taxon>
        <taxon>Teleostei</taxon>
        <taxon>Ostariophysi</taxon>
        <taxon>Siluriformes</taxon>
        <taxon>Sisoridae</taxon>
        <taxon>Sisorinae</taxon>
        <taxon>Bagarius</taxon>
    </lineage>
</organism>
<sequence>MKTAEASISLQTKKLGPPGETLQELLHGQRARGLLTGEECQGILVNEQHMAELDPKLTLVINALSPPSLHSELQLCLHVYSSPIQTST</sequence>
<dbReference type="Proteomes" id="UP000319801">
    <property type="component" value="Unassembled WGS sequence"/>
</dbReference>
<keyword evidence="3" id="KW-1185">Reference proteome</keyword>
<evidence type="ECO:0000256" key="1">
    <source>
        <dbReference type="SAM" id="MobiDB-lite"/>
    </source>
</evidence>